<dbReference type="SMART" id="SM00644">
    <property type="entry name" value="Ami_2"/>
    <property type="match status" value="1"/>
</dbReference>
<gene>
    <name evidence="6" type="ORF">AVDCRST_MAG22-58</name>
</gene>
<accession>A0A6J4NE07</accession>
<comment type="catalytic activity">
    <reaction evidence="1">
        <text>Hydrolyzes the link between N-acetylmuramoyl residues and L-amino acid residues in certain cell-wall glycopeptides.</text>
        <dbReference type="EC" id="3.5.1.28"/>
    </reaction>
</comment>
<evidence type="ECO:0000259" key="5">
    <source>
        <dbReference type="SMART" id="SM00644"/>
    </source>
</evidence>
<proteinExistence type="predicted"/>
<dbReference type="PROSITE" id="PS51318">
    <property type="entry name" value="TAT"/>
    <property type="match status" value="1"/>
</dbReference>
<dbReference type="GO" id="GO:0008745">
    <property type="term" value="F:N-acetylmuramoyl-L-alanine amidase activity"/>
    <property type="evidence" value="ECO:0007669"/>
    <property type="project" value="UniProtKB-EC"/>
</dbReference>
<reference evidence="6" key="1">
    <citation type="submission" date="2020-02" db="EMBL/GenBank/DDBJ databases">
        <authorList>
            <person name="Meier V. D."/>
        </authorList>
    </citation>
    <scope>NUCLEOTIDE SEQUENCE</scope>
    <source>
        <strain evidence="6">AVDCRST_MAG22</strain>
    </source>
</reference>
<protein>
    <recommendedName>
        <fullName evidence="2">N-acetylmuramoyl-L-alanine amidase</fullName>
        <ecNumber evidence="2">3.5.1.28</ecNumber>
    </recommendedName>
</protein>
<evidence type="ECO:0000256" key="2">
    <source>
        <dbReference type="ARBA" id="ARBA00011901"/>
    </source>
</evidence>
<dbReference type="PANTHER" id="PTHR30417:SF1">
    <property type="entry name" value="N-ACETYLMURAMOYL-L-ALANINE AMIDASE AMID"/>
    <property type="match status" value="1"/>
</dbReference>
<dbReference type="InterPro" id="IPR036505">
    <property type="entry name" value="Amidase/PGRP_sf"/>
</dbReference>
<dbReference type="Pfam" id="PF01510">
    <property type="entry name" value="Amidase_2"/>
    <property type="match status" value="1"/>
</dbReference>
<dbReference type="SUPFAM" id="SSF55846">
    <property type="entry name" value="N-acetylmuramoyl-L-alanine amidase-like"/>
    <property type="match status" value="1"/>
</dbReference>
<organism evidence="6">
    <name type="scientific">uncultured Rubrobacteraceae bacterium</name>
    <dbReference type="NCBI Taxonomy" id="349277"/>
    <lineage>
        <taxon>Bacteria</taxon>
        <taxon>Bacillati</taxon>
        <taxon>Actinomycetota</taxon>
        <taxon>Rubrobacteria</taxon>
        <taxon>Rubrobacterales</taxon>
        <taxon>Rubrobacteraceae</taxon>
        <taxon>environmental samples</taxon>
    </lineage>
</organism>
<dbReference type="FunFam" id="3.40.80.10:FF:000006">
    <property type="entry name" value="N-acetylmuramoyl-L-alanine amidase"/>
    <property type="match status" value="1"/>
</dbReference>
<feature type="domain" description="N-acetylmuramoyl-L-alanine amidase" evidence="5">
    <location>
        <begin position="221"/>
        <end position="358"/>
    </location>
</feature>
<dbReference type="Gene3D" id="1.10.530.10">
    <property type="match status" value="1"/>
</dbReference>
<dbReference type="SUPFAM" id="SSF53955">
    <property type="entry name" value="Lysozyme-like"/>
    <property type="match status" value="1"/>
</dbReference>
<dbReference type="CDD" id="cd06583">
    <property type="entry name" value="PGRP"/>
    <property type="match status" value="1"/>
</dbReference>
<dbReference type="InterPro" id="IPR023346">
    <property type="entry name" value="Lysozyme-like_dom_sf"/>
</dbReference>
<dbReference type="GO" id="GO:0009253">
    <property type="term" value="P:peptidoglycan catabolic process"/>
    <property type="evidence" value="ECO:0007669"/>
    <property type="project" value="InterPro"/>
</dbReference>
<dbReference type="GO" id="GO:0071555">
    <property type="term" value="P:cell wall organization"/>
    <property type="evidence" value="ECO:0007669"/>
    <property type="project" value="UniProtKB-KW"/>
</dbReference>
<dbReference type="GO" id="GO:0009254">
    <property type="term" value="P:peptidoglycan turnover"/>
    <property type="evidence" value="ECO:0007669"/>
    <property type="project" value="TreeGrafter"/>
</dbReference>
<dbReference type="InterPro" id="IPR051206">
    <property type="entry name" value="NAMLAA_amidase_2"/>
</dbReference>
<dbReference type="AlphaFoldDB" id="A0A6J4NE07"/>
<keyword evidence="3 6" id="KW-0378">Hydrolase</keyword>
<dbReference type="EMBL" id="CADCUV010000004">
    <property type="protein sequence ID" value="CAA9382268.1"/>
    <property type="molecule type" value="Genomic_DNA"/>
</dbReference>
<evidence type="ECO:0000256" key="1">
    <source>
        <dbReference type="ARBA" id="ARBA00001561"/>
    </source>
</evidence>
<dbReference type="InterPro" id="IPR006311">
    <property type="entry name" value="TAT_signal"/>
</dbReference>
<dbReference type="InterPro" id="IPR002502">
    <property type="entry name" value="Amidase_domain"/>
</dbReference>
<sequence length="377" mass="41059">MFPDNVGTGMDRRGFLKLGGAGLAGAVLLGTAGGTVLARTGPSLETVFRNAAREYDVPRKLLLAMGYVNTMWEMPPPRTTPYDPEDLDGRGAYGLMQLVWTPSKDTLGLAASLTGLPVEEIQADRAANVRGGAAVLSDLAGSDKPSDLNGWYEVVAKYGGGPLYANEVYSTLQDGASATISTGERIELAPQPEAETRVVTASRTRADYGRAAWYGNNGKNYSNRDRGSKKINKIVVHVAQGSYSGTLGWFRNPDNTSSSAHYTVSKYGGVGQSVREEDIAWHAGWWDTNKESIGIEHAGYVGNPSWFTRDMYRASARLSAYLSKKYGVPLDRQHIIGHKQVPGCSGWGGGVSCHTDPGKHWDWSRYMHLVKYFRNRV</sequence>
<name>A0A6J4NE07_9ACTN</name>
<dbReference type="Gene3D" id="3.40.80.10">
    <property type="entry name" value="Peptidoglycan recognition protein-like"/>
    <property type="match status" value="1"/>
</dbReference>
<dbReference type="EC" id="3.5.1.28" evidence="2"/>
<keyword evidence="4" id="KW-0961">Cell wall biogenesis/degradation</keyword>
<dbReference type="PANTHER" id="PTHR30417">
    <property type="entry name" value="N-ACETYLMURAMOYL-L-ALANINE AMIDASE AMID"/>
    <property type="match status" value="1"/>
</dbReference>
<evidence type="ECO:0000256" key="4">
    <source>
        <dbReference type="ARBA" id="ARBA00023316"/>
    </source>
</evidence>
<evidence type="ECO:0000256" key="3">
    <source>
        <dbReference type="ARBA" id="ARBA00022801"/>
    </source>
</evidence>
<evidence type="ECO:0000313" key="6">
    <source>
        <dbReference type="EMBL" id="CAA9382268.1"/>
    </source>
</evidence>